<name>A7HRY2_PARL1</name>
<dbReference type="STRING" id="402881.Plav_1043"/>
<dbReference type="AlphaFoldDB" id="A7HRY2"/>
<protein>
    <submittedName>
        <fullName evidence="1">Uncharacterized protein</fullName>
    </submittedName>
</protein>
<accession>A7HRY2</accession>
<evidence type="ECO:0000313" key="2">
    <source>
        <dbReference type="Proteomes" id="UP000006377"/>
    </source>
</evidence>
<keyword evidence="2" id="KW-1185">Reference proteome</keyword>
<dbReference type="Pfam" id="PF13289">
    <property type="entry name" value="SIR2_2"/>
    <property type="match status" value="1"/>
</dbReference>
<proteinExistence type="predicted"/>
<evidence type="ECO:0000313" key="1">
    <source>
        <dbReference type="EMBL" id="ABS62665.1"/>
    </source>
</evidence>
<dbReference type="KEGG" id="pla:Plav_1043"/>
<dbReference type="Proteomes" id="UP000006377">
    <property type="component" value="Chromosome"/>
</dbReference>
<gene>
    <name evidence="1" type="ordered locus">Plav_1043</name>
</gene>
<reference evidence="1 2" key="1">
    <citation type="journal article" date="2011" name="Stand. Genomic Sci.">
        <title>Complete genome sequence of Parvibaculum lavamentivorans type strain (DS-1(T)).</title>
        <authorList>
            <person name="Schleheck D."/>
            <person name="Weiss M."/>
            <person name="Pitluck S."/>
            <person name="Bruce D."/>
            <person name="Land M.L."/>
            <person name="Han S."/>
            <person name="Saunders E."/>
            <person name="Tapia R."/>
            <person name="Detter C."/>
            <person name="Brettin T."/>
            <person name="Han J."/>
            <person name="Woyke T."/>
            <person name="Goodwin L."/>
            <person name="Pennacchio L."/>
            <person name="Nolan M."/>
            <person name="Cook A.M."/>
            <person name="Kjelleberg S."/>
            <person name="Thomas T."/>
        </authorList>
    </citation>
    <scope>NUCLEOTIDE SEQUENCE [LARGE SCALE GENOMIC DNA]</scope>
    <source>
        <strain evidence="2">DS-1 / DSM 13023 / NCIMB 13966</strain>
    </source>
</reference>
<organism evidence="1 2">
    <name type="scientific">Parvibaculum lavamentivorans (strain DS-1 / DSM 13023 / NCIMB 13966)</name>
    <dbReference type="NCBI Taxonomy" id="402881"/>
    <lineage>
        <taxon>Bacteria</taxon>
        <taxon>Pseudomonadati</taxon>
        <taxon>Pseudomonadota</taxon>
        <taxon>Alphaproteobacteria</taxon>
        <taxon>Hyphomicrobiales</taxon>
        <taxon>Parvibaculaceae</taxon>
        <taxon>Parvibaculum</taxon>
    </lineage>
</organism>
<dbReference type="eggNOG" id="ENOG502Z924">
    <property type="taxonomic scope" value="Bacteria"/>
</dbReference>
<dbReference type="RefSeq" id="WP_012109921.1">
    <property type="nucleotide sequence ID" value="NC_009719.1"/>
</dbReference>
<dbReference type="EMBL" id="CP000774">
    <property type="protein sequence ID" value="ABS62665.1"/>
    <property type="molecule type" value="Genomic_DNA"/>
</dbReference>
<sequence>MDDACPYSLISPASAGEPDDLLAGKNVEEGTRRIQALLADWLRMENVVVLTAAGTSVGAGGRIMSGPADNNLECLVLDAVEKCELAAEAKAVIDWKKKNDFGGGGFEDWLSYVFNVSHLTSDEKSPIKSVRWKDDSDLPTKAADKLTALLQRAIFAECALELDRTELSASAGSTTVSSGHIPFLAKLVARDATLGRTHLFTLNYDTLFEQAMEELGIQYFDGFTGRASARFDPAVYGLDVYYPGDVAEGRVRRFDKFLQFYKLHGSIHWEVDDTGDVRARHRDLSFARAYRGADTAGKAKLLAQPEFSSLAPLGILPTSQKFTHTLDMPYAHLFRLFHVRLNQPQTFFIVLGYGFGDDHVTRIIETALMNPSLVMLVVEPNPESVIISKIRKYQSLGQRAFVLTERLAGGGKCSYQVATFSDFARNVMPDVKWLEDYKRLRTFEGQLKKQESDDQKSGA</sequence>
<dbReference type="HOGENOM" id="CLU_040645_1_0_5"/>